<dbReference type="InterPro" id="IPR004380">
    <property type="entry name" value="Asp_race"/>
</dbReference>
<dbReference type="InterPro" id="IPR001920">
    <property type="entry name" value="Asp/Glu_race"/>
</dbReference>
<organism evidence="3 4">
    <name type="scientific">Candidatus Woesebacteria bacterium GW2011_GWB1_39_10</name>
    <dbReference type="NCBI Taxonomy" id="1618572"/>
    <lineage>
        <taxon>Bacteria</taxon>
        <taxon>Candidatus Woeseibacteriota</taxon>
    </lineage>
</organism>
<keyword evidence="2" id="KW-0413">Isomerase</keyword>
<dbReference type="Gene3D" id="3.40.50.1860">
    <property type="match status" value="2"/>
</dbReference>
<dbReference type="STRING" id="1618572.UT17_C0003G0273"/>
<dbReference type="Pfam" id="PF01177">
    <property type="entry name" value="Asp_Glu_race"/>
    <property type="match status" value="1"/>
</dbReference>
<accession>A0A0G0LW55</accession>
<evidence type="ECO:0000256" key="2">
    <source>
        <dbReference type="ARBA" id="ARBA00023235"/>
    </source>
</evidence>
<dbReference type="NCBIfam" id="TIGR00035">
    <property type="entry name" value="asp_race"/>
    <property type="match status" value="1"/>
</dbReference>
<dbReference type="AlphaFoldDB" id="A0A0G0LW55"/>
<protein>
    <submittedName>
        <fullName evidence="3">Aspartate racemase</fullName>
    </submittedName>
</protein>
<evidence type="ECO:0000256" key="1">
    <source>
        <dbReference type="ARBA" id="ARBA00007847"/>
    </source>
</evidence>
<comment type="caution">
    <text evidence="3">The sequence shown here is derived from an EMBL/GenBank/DDBJ whole genome shotgun (WGS) entry which is preliminary data.</text>
</comment>
<dbReference type="EMBL" id="LBVU01000003">
    <property type="protein sequence ID" value="KKQ92250.1"/>
    <property type="molecule type" value="Genomic_DNA"/>
</dbReference>
<sequence>MKTAGIIGGLGPETTSQFYLEIIFSCFQANKKARPPLLIWSVPLEYQIESDLITKAEGEERYIPYLVDAAKRLENGGADFIVIPCNSVHIFIQEVRKAVKIPVLSIVEETANFLKEKNIKNIGLLATKTTIEKRIYQKPLEDGGIQITLPDQEEQEKVGTLINNLVLNRYDNKDRAELLEMIGKLSNKGVKDVVLACTDLQLLTPKHDQVNIYDSMAILANATVREILK</sequence>
<evidence type="ECO:0000313" key="3">
    <source>
        <dbReference type="EMBL" id="KKQ92250.1"/>
    </source>
</evidence>
<dbReference type="PANTHER" id="PTHR21198:SF7">
    <property type="entry name" value="ASPARTATE-GLUTAMATE RACEMASE FAMILY"/>
    <property type="match status" value="1"/>
</dbReference>
<evidence type="ECO:0000313" key="4">
    <source>
        <dbReference type="Proteomes" id="UP000034774"/>
    </source>
</evidence>
<dbReference type="GO" id="GO:0047661">
    <property type="term" value="F:amino-acid racemase activity"/>
    <property type="evidence" value="ECO:0007669"/>
    <property type="project" value="InterPro"/>
</dbReference>
<comment type="similarity">
    <text evidence="1">Belongs to the aspartate/glutamate racemases family.</text>
</comment>
<proteinExistence type="inferred from homology"/>
<dbReference type="Proteomes" id="UP000034774">
    <property type="component" value="Unassembled WGS sequence"/>
</dbReference>
<dbReference type="PANTHER" id="PTHR21198">
    <property type="entry name" value="GLUTAMATE RACEMASE"/>
    <property type="match status" value="1"/>
</dbReference>
<reference evidence="3 4" key="1">
    <citation type="journal article" date="2015" name="Nature">
        <title>rRNA introns, odd ribosomes, and small enigmatic genomes across a large radiation of phyla.</title>
        <authorList>
            <person name="Brown C.T."/>
            <person name="Hug L.A."/>
            <person name="Thomas B.C."/>
            <person name="Sharon I."/>
            <person name="Castelle C.J."/>
            <person name="Singh A."/>
            <person name="Wilkins M.J."/>
            <person name="Williams K.H."/>
            <person name="Banfield J.F."/>
        </authorList>
    </citation>
    <scope>NUCLEOTIDE SEQUENCE [LARGE SCALE GENOMIC DNA]</scope>
</reference>
<dbReference type="InterPro" id="IPR015942">
    <property type="entry name" value="Asp/Glu/hydantoin_racemase"/>
</dbReference>
<dbReference type="SUPFAM" id="SSF53681">
    <property type="entry name" value="Aspartate/glutamate racemase"/>
    <property type="match status" value="2"/>
</dbReference>
<name>A0A0G0LW55_9BACT</name>
<gene>
    <name evidence="3" type="ORF">UT17_C0003G0273</name>
</gene>